<dbReference type="Pfam" id="PF03131">
    <property type="entry name" value="bZIP_Maf"/>
    <property type="match status" value="1"/>
</dbReference>
<feature type="compositionally biased region" description="Low complexity" evidence="6">
    <location>
        <begin position="445"/>
        <end position="460"/>
    </location>
</feature>
<keyword evidence="7" id="KW-1133">Transmembrane helix</keyword>
<dbReference type="PANTHER" id="PTHR24411">
    <property type="entry name" value="NUCLEAR FACTOR ERYTHROID 2-RELATED FACTOR"/>
    <property type="match status" value="1"/>
</dbReference>
<keyword evidence="1" id="KW-0805">Transcription regulation</keyword>
<evidence type="ECO:0000256" key="2">
    <source>
        <dbReference type="ARBA" id="ARBA00023125"/>
    </source>
</evidence>
<feature type="transmembrane region" description="Helical" evidence="7">
    <location>
        <begin position="55"/>
        <end position="76"/>
    </location>
</feature>
<evidence type="ECO:0000256" key="7">
    <source>
        <dbReference type="SAM" id="Phobius"/>
    </source>
</evidence>
<feature type="region of interest" description="Disordered" evidence="6">
    <location>
        <begin position="445"/>
        <end position="470"/>
    </location>
</feature>
<keyword evidence="2" id="KW-0238">DNA-binding</keyword>
<evidence type="ECO:0000256" key="4">
    <source>
        <dbReference type="ARBA" id="ARBA00023163"/>
    </source>
</evidence>
<dbReference type="SUPFAM" id="SSF47454">
    <property type="entry name" value="A DNA-binding domain in eukaryotic transcription factors"/>
    <property type="match status" value="1"/>
</dbReference>
<sequence length="1148" mass="126360">MTGSDRSRRRGRVRRSSSSSSCDSCGGGGRRVAATRARVAPPISGTRKEKDNEEFLFHSFWIFAFASSLVLAPASITRKSLINTFDSYDIHFMMYDGLIDSDDLNCFKMRPLGVRWRDEAALARIAYNYTEHADYGGRVTMMPIVTERPRAHLVRVPGQLVPTTSTAPPAPSHDDPSLEDLELIDVLWRSDIAAEKGARQLEPAEQYERDLQLLTEKSVHAPLSAEESSRFEDLSKVYFEDFYAAPYVLRPGAKGTPQPNTRSEQTFEFEEDQSNKRELRTPTDEDLADLLADVSKEGGQLDRLTCAGVCPPSELEPLPLVNNVSLSEGIVFTSQNVSEMSMMQEQRQAALASIMAPPAPATLYNDTTIPNLWVQQAEMSPSDIYPNNGYMSFHNDTGVQVISTGSQYDHQYLSNVPADQCDENNVSRTVPFYDPYYSARTTSFSNESSSVCSSSSTAASPHYHSETENYSPHASRYFGKLAPREIEDPSVYPRTVCGSNGDNGVGAASNAPIIPRRRGRQSKDEQLAAANRLPLSAREISEMTLGELHKVLKNEDLTEYQKQLIRKIRRRGKNKVAARTCRERRGERQRNLREPELSWNVPTQAPEPAYQIHLTRKPVADVTKHASIGYDRSEPRPYKSSSVGLTQHRMETMHSAIAFALALLSALSEQSLLTRVQRQCPCADLVMNPCFCQAGITPRCTCITTAPSSSCACSARAQNSLCLASCQDICIHTCSLKNKYPTCPSSCRHVCTQACIPQHVSAALLTPYCPQLCKQSCQRTCADQFTSAACVPLCEQSCRQRCAAAMPGITEKQTMIQSESAAPVQGLSPSECTSSCIPPCTQCIQDQLIYQIPGAAHQCPNACMPICEWQCILEHEAQVIQEGEALRLLPQPEQLNCIAPCMPSCTPQCIEEQELLTNQVSLPIYLQPGIGPRCVTPCRPTCTPQCVREQQLLDDKQILENLPTTSPQTQPQCIPQCMPACASECILEQTQLPEAKELTESSASAPVGLQNTTPCAPQCSDRQELATSDPFSIDTNSPPPCIDACMPNCEAQCILNQQQILEQSVSEEQLISAESSTSAIEYSSSSGTSEQPQLEVQYSTMSTSTPAPSEPLCEVGCQPTCTQCSQQPQGFSIPPLQVEIIMEDITEV</sequence>
<protein>
    <recommendedName>
        <fullName evidence="8">BZIP domain-containing protein</fullName>
    </recommendedName>
</protein>
<dbReference type="PROSITE" id="PS00036">
    <property type="entry name" value="BZIP_BASIC"/>
    <property type="match status" value="1"/>
</dbReference>
<feature type="region of interest" description="Disordered" evidence="6">
    <location>
        <begin position="1"/>
        <end position="46"/>
    </location>
</feature>
<evidence type="ECO:0000313" key="9">
    <source>
        <dbReference type="EMBL" id="KAK6749950.1"/>
    </source>
</evidence>
<evidence type="ECO:0000259" key="8">
    <source>
        <dbReference type="PROSITE" id="PS00036"/>
    </source>
</evidence>
<organism evidence="9 10">
    <name type="scientific">Necator americanus</name>
    <name type="common">Human hookworm</name>
    <dbReference type="NCBI Taxonomy" id="51031"/>
    <lineage>
        <taxon>Eukaryota</taxon>
        <taxon>Metazoa</taxon>
        <taxon>Ecdysozoa</taxon>
        <taxon>Nematoda</taxon>
        <taxon>Chromadorea</taxon>
        <taxon>Rhabditida</taxon>
        <taxon>Rhabditina</taxon>
        <taxon>Rhabditomorpha</taxon>
        <taxon>Strongyloidea</taxon>
        <taxon>Ancylostomatidae</taxon>
        <taxon>Bunostominae</taxon>
        <taxon>Necator</taxon>
    </lineage>
</organism>
<keyword evidence="10" id="KW-1185">Reference proteome</keyword>
<proteinExistence type="predicted"/>
<dbReference type="Proteomes" id="UP001303046">
    <property type="component" value="Unassembled WGS sequence"/>
</dbReference>
<evidence type="ECO:0000256" key="6">
    <source>
        <dbReference type="SAM" id="MobiDB-lite"/>
    </source>
</evidence>
<keyword evidence="3" id="KW-0010">Activator</keyword>
<name>A0ABR1DI31_NECAM</name>
<reference evidence="9 10" key="1">
    <citation type="submission" date="2023-08" db="EMBL/GenBank/DDBJ databases">
        <title>A Necator americanus chromosomal reference genome.</title>
        <authorList>
            <person name="Ilik V."/>
            <person name="Petrzelkova K.J."/>
            <person name="Pardy F."/>
            <person name="Fuh T."/>
            <person name="Niatou-Singa F.S."/>
            <person name="Gouil Q."/>
            <person name="Baker L."/>
            <person name="Ritchie M.E."/>
            <person name="Jex A.R."/>
            <person name="Gazzola D."/>
            <person name="Li H."/>
            <person name="Toshio Fujiwara R."/>
            <person name="Zhan B."/>
            <person name="Aroian R.V."/>
            <person name="Pafco B."/>
            <person name="Schwarz E.M."/>
        </authorList>
    </citation>
    <scope>NUCLEOTIDE SEQUENCE [LARGE SCALE GENOMIC DNA]</scope>
    <source>
        <strain evidence="9 10">Aroian</strain>
        <tissue evidence="9">Whole animal</tissue>
    </source>
</reference>
<evidence type="ECO:0000313" key="10">
    <source>
        <dbReference type="Proteomes" id="UP001303046"/>
    </source>
</evidence>
<feature type="compositionally biased region" description="Polar residues" evidence="6">
    <location>
        <begin position="1090"/>
        <end position="1105"/>
    </location>
</feature>
<keyword evidence="4" id="KW-0804">Transcription</keyword>
<accession>A0ABR1DI31</accession>
<dbReference type="EMBL" id="JAVFWL010000004">
    <property type="protein sequence ID" value="KAK6749950.1"/>
    <property type="molecule type" value="Genomic_DNA"/>
</dbReference>
<evidence type="ECO:0000256" key="3">
    <source>
        <dbReference type="ARBA" id="ARBA00023159"/>
    </source>
</evidence>
<feature type="region of interest" description="Disordered" evidence="6">
    <location>
        <begin position="251"/>
        <end position="279"/>
    </location>
</feature>
<keyword evidence="5" id="KW-0539">Nucleus</keyword>
<dbReference type="PANTHER" id="PTHR24411:SF55">
    <property type="entry name" value="SEGMENTATION PROTEIN CAP'N'COLLAR"/>
    <property type="match status" value="1"/>
</dbReference>
<dbReference type="InterPro" id="IPR047167">
    <property type="entry name" value="NFE2-like"/>
</dbReference>
<dbReference type="InterPro" id="IPR008917">
    <property type="entry name" value="TF_DNA-bd_sf"/>
</dbReference>
<feature type="compositionally biased region" description="Polar residues" evidence="6">
    <location>
        <begin position="257"/>
        <end position="266"/>
    </location>
</feature>
<comment type="caution">
    <text evidence="9">The sequence shown here is derived from an EMBL/GenBank/DDBJ whole genome shotgun (WGS) entry which is preliminary data.</text>
</comment>
<evidence type="ECO:0000256" key="1">
    <source>
        <dbReference type="ARBA" id="ARBA00023015"/>
    </source>
</evidence>
<evidence type="ECO:0000256" key="5">
    <source>
        <dbReference type="ARBA" id="ARBA00023242"/>
    </source>
</evidence>
<dbReference type="InterPro" id="IPR004827">
    <property type="entry name" value="bZIP"/>
</dbReference>
<keyword evidence="7" id="KW-0812">Transmembrane</keyword>
<feature type="region of interest" description="Disordered" evidence="6">
    <location>
        <begin position="1081"/>
        <end position="1105"/>
    </location>
</feature>
<feature type="domain" description="BZIP" evidence="8">
    <location>
        <begin position="569"/>
        <end position="584"/>
    </location>
</feature>
<dbReference type="Gene3D" id="1.10.880.10">
    <property type="entry name" value="Transcription factor, Skn-1-like, DNA-binding domain"/>
    <property type="match status" value="1"/>
</dbReference>
<gene>
    <name evidence="9" type="primary">Necator_chrIV.g15434</name>
    <name evidence="9" type="ORF">RB195_002139</name>
</gene>
<keyword evidence="7" id="KW-0472">Membrane</keyword>
<feature type="compositionally biased region" description="Low complexity" evidence="6">
    <location>
        <begin position="31"/>
        <end position="40"/>
    </location>
</feature>
<dbReference type="InterPro" id="IPR004826">
    <property type="entry name" value="bZIP_Maf"/>
</dbReference>